<protein>
    <submittedName>
        <fullName evidence="2">Secreted RxLR effector protein 78-like</fullName>
    </submittedName>
</protein>
<evidence type="ECO:0000313" key="2">
    <source>
        <dbReference type="RefSeq" id="XP_075108934.1"/>
    </source>
</evidence>
<dbReference type="Proteomes" id="UP000790787">
    <property type="component" value="Chromosome 5"/>
</dbReference>
<evidence type="ECO:0000313" key="1">
    <source>
        <dbReference type="Proteomes" id="UP000790787"/>
    </source>
</evidence>
<gene>
    <name evidence="2" type="primary">LOC142180765</name>
</gene>
<organism evidence="1 2">
    <name type="scientific">Nicotiana tabacum</name>
    <name type="common">Common tobacco</name>
    <dbReference type="NCBI Taxonomy" id="4097"/>
    <lineage>
        <taxon>Eukaryota</taxon>
        <taxon>Viridiplantae</taxon>
        <taxon>Streptophyta</taxon>
        <taxon>Embryophyta</taxon>
        <taxon>Tracheophyta</taxon>
        <taxon>Spermatophyta</taxon>
        <taxon>Magnoliopsida</taxon>
        <taxon>eudicotyledons</taxon>
        <taxon>Gunneridae</taxon>
        <taxon>Pentapetalae</taxon>
        <taxon>asterids</taxon>
        <taxon>lamiids</taxon>
        <taxon>Solanales</taxon>
        <taxon>Solanaceae</taxon>
        <taxon>Nicotianoideae</taxon>
        <taxon>Nicotianeae</taxon>
        <taxon>Nicotiana</taxon>
    </lineage>
</organism>
<reference evidence="2" key="2">
    <citation type="submission" date="2025-08" db="UniProtKB">
        <authorList>
            <consortium name="RefSeq"/>
        </authorList>
    </citation>
    <scope>IDENTIFICATION</scope>
    <source>
        <tissue evidence="2">Leaf</tissue>
    </source>
</reference>
<accession>A0AC58UI71</accession>
<proteinExistence type="predicted"/>
<name>A0AC58UI71_TOBAC</name>
<keyword evidence="1" id="KW-1185">Reference proteome</keyword>
<dbReference type="RefSeq" id="XP_075108934.1">
    <property type="nucleotide sequence ID" value="XM_075252833.1"/>
</dbReference>
<sequence>MEFIDLEKSYDKVSMEVLWRCLKVSDILMAYIRVIKDMYDGAKTQARIVGADSEHFSIVMGLHLGSTLSPFLFALAMDVLSRHIQGAVPWCMLFADDILLIDETRSGVNARLELWR</sequence>
<reference evidence="1" key="1">
    <citation type="journal article" date="2014" name="Nat. Commun.">
        <title>The tobacco genome sequence and its comparison with those of tomato and potato.</title>
        <authorList>
            <person name="Sierro N."/>
            <person name="Battey J.N."/>
            <person name="Ouadi S."/>
            <person name="Bakaher N."/>
            <person name="Bovet L."/>
            <person name="Willig A."/>
            <person name="Goepfert S."/>
            <person name="Peitsch M.C."/>
            <person name="Ivanov N.V."/>
        </authorList>
    </citation>
    <scope>NUCLEOTIDE SEQUENCE [LARGE SCALE GENOMIC DNA]</scope>
</reference>